<dbReference type="NCBIfam" id="TIGR04155">
    <property type="entry name" value="cyano_PEP"/>
    <property type="match status" value="1"/>
</dbReference>
<dbReference type="Proteomes" id="UP000003781">
    <property type="component" value="Unassembled WGS sequence"/>
</dbReference>
<keyword evidence="3" id="KW-1185">Reference proteome</keyword>
<comment type="caution">
    <text evidence="2">The sequence shown here is derived from an EMBL/GenBank/DDBJ whole genome shotgun (WGS) entry which is preliminary data.</text>
</comment>
<evidence type="ECO:0000313" key="2">
    <source>
        <dbReference type="EMBL" id="EAZ91681.1"/>
    </source>
</evidence>
<proteinExistence type="predicted"/>
<feature type="transmembrane region" description="Helical" evidence="1">
    <location>
        <begin position="20"/>
        <end position="40"/>
    </location>
</feature>
<evidence type="ECO:0000256" key="1">
    <source>
        <dbReference type="SAM" id="Phobius"/>
    </source>
</evidence>
<sequence length="49" mass="5265">MNLMNYILSLLPITTTLSVPEPSTIIGLGILTTFGLGTGFKRKLSKANK</sequence>
<dbReference type="AlphaFoldDB" id="A3IPB6"/>
<keyword evidence="1" id="KW-0472">Membrane</keyword>
<gene>
    <name evidence="2" type="ORF">CY0110_26158</name>
</gene>
<dbReference type="EMBL" id="AAXW01000012">
    <property type="protein sequence ID" value="EAZ91681.1"/>
    <property type="molecule type" value="Genomic_DNA"/>
</dbReference>
<keyword evidence="1" id="KW-1133">Transmembrane helix</keyword>
<keyword evidence="1" id="KW-0812">Transmembrane</keyword>
<organism evidence="2 3">
    <name type="scientific">Crocosphaera chwakensis CCY0110</name>
    <dbReference type="NCBI Taxonomy" id="391612"/>
    <lineage>
        <taxon>Bacteria</taxon>
        <taxon>Bacillati</taxon>
        <taxon>Cyanobacteriota</taxon>
        <taxon>Cyanophyceae</taxon>
        <taxon>Oscillatoriophycideae</taxon>
        <taxon>Chroococcales</taxon>
        <taxon>Aphanothecaceae</taxon>
        <taxon>Crocosphaera</taxon>
        <taxon>Crocosphaera chwakensis</taxon>
    </lineage>
</organism>
<dbReference type="InterPro" id="IPR026374">
    <property type="entry name" value="Cyano_PEP"/>
</dbReference>
<dbReference type="InterPro" id="IPR013424">
    <property type="entry name" value="Ice-binding_C"/>
</dbReference>
<dbReference type="NCBIfam" id="TIGR02595">
    <property type="entry name" value="PEP_CTERM"/>
    <property type="match status" value="1"/>
</dbReference>
<reference evidence="2 3" key="1">
    <citation type="submission" date="2007-03" db="EMBL/GenBank/DDBJ databases">
        <authorList>
            <person name="Stal L."/>
            <person name="Ferriera S."/>
            <person name="Johnson J."/>
            <person name="Kravitz S."/>
            <person name="Beeson K."/>
            <person name="Sutton G."/>
            <person name="Rogers Y.-H."/>
            <person name="Friedman R."/>
            <person name="Frazier M."/>
            <person name="Venter J.C."/>
        </authorList>
    </citation>
    <scope>NUCLEOTIDE SEQUENCE [LARGE SCALE GENOMIC DNA]</scope>
    <source>
        <strain evidence="2 3">CCY0110</strain>
    </source>
</reference>
<protein>
    <recommendedName>
        <fullName evidence="4">PEP-CTERM protein-sorting domain-containing protein</fullName>
    </recommendedName>
</protein>
<name>A3IPB6_9CHRO</name>
<evidence type="ECO:0000313" key="3">
    <source>
        <dbReference type="Proteomes" id="UP000003781"/>
    </source>
</evidence>
<evidence type="ECO:0008006" key="4">
    <source>
        <dbReference type="Google" id="ProtNLM"/>
    </source>
</evidence>
<accession>A3IPB6</accession>